<sequence length="106" mass="11904">MFTKGAFVAAFLFVGGSVDLNTEDLASAFTSGVSESLRRRLDPQAQETNYELCFFTDNQCAAEHVCYPLDKDICQTLNFNDQNMFVKFDYAQETGDLSLDVYADNE</sequence>
<dbReference type="VEuPathDB" id="CryptoDB:Cvel_17374"/>
<keyword evidence="1" id="KW-0732">Signal</keyword>
<accession>A0A0G4FKR3</accession>
<organism evidence="2">
    <name type="scientific">Chromera velia CCMP2878</name>
    <dbReference type="NCBI Taxonomy" id="1169474"/>
    <lineage>
        <taxon>Eukaryota</taxon>
        <taxon>Sar</taxon>
        <taxon>Alveolata</taxon>
        <taxon>Colpodellida</taxon>
        <taxon>Chromeraceae</taxon>
        <taxon>Chromera</taxon>
    </lineage>
</organism>
<name>A0A0G4FKR3_9ALVE</name>
<dbReference type="EMBL" id="CDMZ01000420">
    <property type="protein sequence ID" value="CEM13931.1"/>
    <property type="molecule type" value="Genomic_DNA"/>
</dbReference>
<feature type="chain" id="PRO_5005189420" evidence="1">
    <location>
        <begin position="18"/>
        <end position="106"/>
    </location>
</feature>
<feature type="signal peptide" evidence="1">
    <location>
        <begin position="1"/>
        <end position="17"/>
    </location>
</feature>
<dbReference type="AlphaFoldDB" id="A0A0G4FKR3"/>
<protein>
    <submittedName>
        <fullName evidence="2">Uncharacterized protein</fullName>
    </submittedName>
</protein>
<proteinExistence type="predicted"/>
<evidence type="ECO:0000256" key="1">
    <source>
        <dbReference type="SAM" id="SignalP"/>
    </source>
</evidence>
<evidence type="ECO:0000313" key="2">
    <source>
        <dbReference type="EMBL" id="CEM13931.1"/>
    </source>
</evidence>
<reference evidence="2" key="1">
    <citation type="submission" date="2014-11" db="EMBL/GenBank/DDBJ databases">
        <authorList>
            <person name="Otto D Thomas"/>
            <person name="Naeem Raeece"/>
        </authorList>
    </citation>
    <scope>NUCLEOTIDE SEQUENCE</scope>
</reference>
<gene>
    <name evidence="2" type="ORF">Cvel_17374</name>
</gene>